<dbReference type="PANTHER" id="PTHR21485:SF6">
    <property type="entry name" value="N-ACYLNEURAMINATE CYTIDYLYLTRANSFERASE-RELATED"/>
    <property type="match status" value="1"/>
</dbReference>
<evidence type="ECO:0000313" key="2">
    <source>
        <dbReference type="Proteomes" id="UP000283992"/>
    </source>
</evidence>
<dbReference type="SUPFAM" id="SSF53448">
    <property type="entry name" value="Nucleotide-diphospho-sugar transferases"/>
    <property type="match status" value="1"/>
</dbReference>
<dbReference type="PANTHER" id="PTHR21485">
    <property type="entry name" value="HAD SUPERFAMILY MEMBERS CMAS AND KDSC"/>
    <property type="match status" value="1"/>
</dbReference>
<evidence type="ECO:0000313" key="1">
    <source>
        <dbReference type="EMBL" id="RHJ06732.1"/>
    </source>
</evidence>
<dbReference type="GO" id="GO:0008781">
    <property type="term" value="F:N-acylneuraminate cytidylyltransferase activity"/>
    <property type="evidence" value="ECO:0007669"/>
    <property type="project" value="TreeGrafter"/>
</dbReference>
<dbReference type="SUPFAM" id="SSF53756">
    <property type="entry name" value="UDP-Glycosyltransferase/glycogen phosphorylase"/>
    <property type="match status" value="1"/>
</dbReference>
<dbReference type="RefSeq" id="WP_101884839.1">
    <property type="nucleotide sequence ID" value="NZ_JAAILN010000011.1"/>
</dbReference>
<dbReference type="AlphaFoldDB" id="A0A2N5NU46"/>
<dbReference type="EMBL" id="QRLN01000041">
    <property type="protein sequence ID" value="RHJ06732.1"/>
    <property type="molecule type" value="Genomic_DNA"/>
</dbReference>
<keyword evidence="1" id="KW-0808">Transferase</keyword>
<name>A0A2N5NU46_MEDGN</name>
<sequence>MKILAIIPARAGSKGIPNKNIRIIGGYPLIHYSINNAMNSKYINEVVVTTDSPEVRIIAQQMGAKCKWRDKKLCGDAVTLDAVIADAIPKNEKWDYIVTMQPTSPTLSVDTLDRAIEYALDNNLDTLISAINAPHLSWGVKDGKKIPNYEERLNRQYLPPCYMETGAFVISKASVVTSETRIGEKVDVFEIPENEAQDVDTFSDLRNVMAELDKQKVAIYVNGNNKRGIGHIYRALELADEFYVKPDIYYDANQTEPEVFGKTTHSLIPVNGIAELFDICRKKEYTIFINDILNTSIDYMIGLKSVLPKAKIINFEDDGEGILKADLVFNALLSDDDMKHVYSGEKYYISGKTFMFYEPIRIKEKVEKVFISFGGADPQNYSDRLLNIICKEEYKDYKFTVVLGRAKFNVEELLKYNVYDNIEVLYDVANMPELMSSCDIGVTSRGRTGYELAMLGIPTIAMAQNKREEKHGFVCNENGFDYIGLNPEDEVIEANLKMYLSMGERGRKKYQEMLLKHDLRNGRKRVMALINNL</sequence>
<dbReference type="InterPro" id="IPR029044">
    <property type="entry name" value="Nucleotide-diphossugar_trans"/>
</dbReference>
<dbReference type="Gene3D" id="3.40.50.11190">
    <property type="match status" value="1"/>
</dbReference>
<organism evidence="1 2">
    <name type="scientific">Mediterraneibacter gnavus</name>
    <name type="common">Ruminococcus gnavus</name>
    <dbReference type="NCBI Taxonomy" id="33038"/>
    <lineage>
        <taxon>Bacteria</taxon>
        <taxon>Bacillati</taxon>
        <taxon>Bacillota</taxon>
        <taxon>Clostridia</taxon>
        <taxon>Lachnospirales</taxon>
        <taxon>Lachnospiraceae</taxon>
        <taxon>Mediterraneibacter</taxon>
    </lineage>
</organism>
<proteinExistence type="predicted"/>
<dbReference type="InterPro" id="IPR003329">
    <property type="entry name" value="Cytidylyl_trans"/>
</dbReference>
<dbReference type="Gene3D" id="3.90.550.10">
    <property type="entry name" value="Spore Coat Polysaccharide Biosynthesis Protein SpsA, Chain A"/>
    <property type="match status" value="1"/>
</dbReference>
<protein>
    <submittedName>
        <fullName evidence="1">Cytidyltransferase</fullName>
    </submittedName>
</protein>
<reference evidence="1 2" key="1">
    <citation type="submission" date="2018-08" db="EMBL/GenBank/DDBJ databases">
        <title>A genome reference for cultivated species of the human gut microbiota.</title>
        <authorList>
            <person name="Zou Y."/>
            <person name="Xue W."/>
            <person name="Luo G."/>
        </authorList>
    </citation>
    <scope>NUCLEOTIDE SEQUENCE [LARGE SCALE GENOMIC DNA]</scope>
    <source>
        <strain evidence="1 2">AM12-54</strain>
    </source>
</reference>
<dbReference type="InterPro" id="IPR050793">
    <property type="entry name" value="CMP-NeuNAc_synthase"/>
</dbReference>
<dbReference type="Gene3D" id="3.40.50.2000">
    <property type="entry name" value="Glycogen Phosphorylase B"/>
    <property type="match status" value="1"/>
</dbReference>
<comment type="caution">
    <text evidence="1">The sequence shown here is derived from an EMBL/GenBank/DDBJ whole genome shotgun (WGS) entry which is preliminary data.</text>
</comment>
<dbReference type="CDD" id="cd02513">
    <property type="entry name" value="CMP-NeuAc_Synthase"/>
    <property type="match status" value="1"/>
</dbReference>
<gene>
    <name evidence="1" type="ORF">DW142_15455</name>
</gene>
<accession>A0A2N5NU46</accession>
<dbReference type="Pfam" id="PF02348">
    <property type="entry name" value="CTP_transf_3"/>
    <property type="match status" value="1"/>
</dbReference>
<dbReference type="Proteomes" id="UP000283992">
    <property type="component" value="Unassembled WGS sequence"/>
</dbReference>